<evidence type="ECO:0000256" key="1">
    <source>
        <dbReference type="SAM" id="SignalP"/>
    </source>
</evidence>
<dbReference type="EMBL" id="CP019791">
    <property type="protein sequence ID" value="AQT68828.1"/>
    <property type="molecule type" value="Genomic_DNA"/>
</dbReference>
<dbReference type="AlphaFoldDB" id="A0A1U9NM77"/>
<protein>
    <recommendedName>
        <fullName evidence="4">DUF3352 domain-containing protein</fullName>
    </recommendedName>
</protein>
<keyword evidence="3" id="KW-1185">Reference proteome</keyword>
<reference evidence="3" key="1">
    <citation type="submission" date="2017-02" db="EMBL/GenBank/DDBJ databases">
        <title>Comparative genomics and description of representatives of a novel lineage of planctomycetes thriving in anoxic sediments.</title>
        <authorList>
            <person name="Spring S."/>
            <person name="Bunk B."/>
            <person name="Sproer C."/>
        </authorList>
    </citation>
    <scope>NUCLEOTIDE SEQUENCE [LARGE SCALE GENOMIC DNA]</scope>
    <source>
        <strain evidence="3">ST-NAGAB-D1</strain>
    </source>
</reference>
<accession>A0A1U9NM77</accession>
<organism evidence="2 3">
    <name type="scientific">Anaerohalosphaera lusitana</name>
    <dbReference type="NCBI Taxonomy" id="1936003"/>
    <lineage>
        <taxon>Bacteria</taxon>
        <taxon>Pseudomonadati</taxon>
        <taxon>Planctomycetota</taxon>
        <taxon>Phycisphaerae</taxon>
        <taxon>Sedimentisphaerales</taxon>
        <taxon>Anaerohalosphaeraceae</taxon>
        <taxon>Anaerohalosphaera</taxon>
    </lineage>
</organism>
<proteinExistence type="predicted"/>
<sequence length="712" mass="78013" precursor="true">MKRSCGFRFCFLSTILFLCVNTVHAKTPAEELAQKVVGDDTLGFVATSGTDHIGQAFRESTLGMLWNDQQLQQFVESLESAIVQNVQMEIGEGQEGVNEFKDFAGSALSCPTVLVVSGDPVRTAFVIDASRNKVELEKAYKALLAVDPNAVTDKITFEGYELNSSIDEMMHGYHGFVDDYFVAAFDDKQGKTVKRLLRSQTSHLDRFGELQANGDALAIYVDFPRIMKKVESLAEKENNPGDVEDVKIVLNKLGFLNTGVIAERLGFAGKDLACDTLIEIQGQPTGLWTTLKPVDYSILQVIDDRVMNVTLLNCDFGKAVDIVVDAVKAVAPAHDFAEMKQQYTAWEEKIGVSVRKDIIDAMAGPMAFYAVPSGAVMDAPRGAFAAVIKMSNEQKMDNLISKVAQIAKTLQSQEIQFSVVEKGGRTYYYLSSTALSFMGILPSWTVDGDYLILASSAALCEQTANELSRGKTAGNSIVTSERYKAAVPNQLPKDAVFFRYVDSQAQLRHTIMSAQQFWPMMTMGLSQQGIKLPVMLPNFASVIDKVQGSYTYAQFTDNGFESEYRGTGLEPAVAGAIGGISAAVAIPAVHQTRIIAREVAAGSQLRQIGHAAYSYATENNDQFPPNLEVLIQKGYLDVLPESPRKPDSFSGPSYIYVSGRSVASEPDEVLAFENPDFLAEGDEINVLFIDSHVERMPISEFRKIAAEDDNIK</sequence>
<keyword evidence="1" id="KW-0732">Signal</keyword>
<feature type="signal peptide" evidence="1">
    <location>
        <begin position="1"/>
        <end position="25"/>
    </location>
</feature>
<evidence type="ECO:0008006" key="4">
    <source>
        <dbReference type="Google" id="ProtNLM"/>
    </source>
</evidence>
<evidence type="ECO:0000313" key="2">
    <source>
        <dbReference type="EMBL" id="AQT68828.1"/>
    </source>
</evidence>
<name>A0A1U9NM77_9BACT</name>
<dbReference type="KEGG" id="alus:STSP2_02004"/>
<evidence type="ECO:0000313" key="3">
    <source>
        <dbReference type="Proteomes" id="UP000189674"/>
    </source>
</evidence>
<dbReference type="STRING" id="1936003.STSP2_02004"/>
<dbReference type="RefSeq" id="WP_146662163.1">
    <property type="nucleotide sequence ID" value="NZ_CP019791.1"/>
</dbReference>
<feature type="chain" id="PRO_5012052743" description="DUF3352 domain-containing protein" evidence="1">
    <location>
        <begin position="26"/>
        <end position="712"/>
    </location>
</feature>
<dbReference type="Proteomes" id="UP000189674">
    <property type="component" value="Chromosome"/>
</dbReference>
<gene>
    <name evidence="2" type="ORF">STSP2_02004</name>
</gene>